<dbReference type="InterPro" id="IPR036873">
    <property type="entry name" value="Rhodanese-like_dom_sf"/>
</dbReference>
<sequence length="110" mass="12287">MSQNLNNNSKNPDIKASELLERLELGEALKVLDVREPIEYHTYNIGGANISVGTLMDRLDELEWNEDDEIILVCKAGVRSRTAQSILQQNGYTNTRNLTGGLTAVQRLKS</sequence>
<dbReference type="RefSeq" id="WP_157543277.1">
    <property type="nucleotide sequence ID" value="NZ_WQLA01000008.1"/>
</dbReference>
<proteinExistence type="predicted"/>
<protein>
    <submittedName>
        <fullName evidence="2">Rhodanese-like domain-containing protein</fullName>
    </submittedName>
</protein>
<dbReference type="SMART" id="SM00450">
    <property type="entry name" value="RHOD"/>
    <property type="match status" value="1"/>
</dbReference>
<dbReference type="Gene3D" id="3.40.250.10">
    <property type="entry name" value="Rhodanese-like domain"/>
    <property type="match status" value="1"/>
</dbReference>
<name>A0A6I4IHH4_9SPHI</name>
<dbReference type="CDD" id="cd00158">
    <property type="entry name" value="RHOD"/>
    <property type="match status" value="1"/>
</dbReference>
<dbReference type="PANTHER" id="PTHR43031">
    <property type="entry name" value="FAD-DEPENDENT OXIDOREDUCTASE"/>
    <property type="match status" value="1"/>
</dbReference>
<dbReference type="OrthoDB" id="9808735at2"/>
<dbReference type="EMBL" id="WQLA01000008">
    <property type="protein sequence ID" value="MVN92956.1"/>
    <property type="molecule type" value="Genomic_DNA"/>
</dbReference>
<dbReference type="AlphaFoldDB" id="A0A6I4IHH4"/>
<evidence type="ECO:0000313" key="3">
    <source>
        <dbReference type="Proteomes" id="UP000434850"/>
    </source>
</evidence>
<dbReference type="InterPro" id="IPR001763">
    <property type="entry name" value="Rhodanese-like_dom"/>
</dbReference>
<keyword evidence="3" id="KW-1185">Reference proteome</keyword>
<gene>
    <name evidence="2" type="ORF">GO816_17625</name>
</gene>
<dbReference type="InterPro" id="IPR050229">
    <property type="entry name" value="GlpE_sulfurtransferase"/>
</dbReference>
<dbReference type="PANTHER" id="PTHR43031:SF1">
    <property type="entry name" value="PYRIDINE NUCLEOTIDE-DISULPHIDE OXIDOREDUCTASE"/>
    <property type="match status" value="1"/>
</dbReference>
<comment type="caution">
    <text evidence="2">The sequence shown here is derived from an EMBL/GenBank/DDBJ whole genome shotgun (WGS) entry which is preliminary data.</text>
</comment>
<dbReference type="PROSITE" id="PS50206">
    <property type="entry name" value="RHODANESE_3"/>
    <property type="match status" value="1"/>
</dbReference>
<evidence type="ECO:0000313" key="2">
    <source>
        <dbReference type="EMBL" id="MVN92956.1"/>
    </source>
</evidence>
<evidence type="ECO:0000259" key="1">
    <source>
        <dbReference type="PROSITE" id="PS50206"/>
    </source>
</evidence>
<feature type="domain" description="Rhodanese" evidence="1">
    <location>
        <begin position="25"/>
        <end position="110"/>
    </location>
</feature>
<dbReference type="Proteomes" id="UP000434850">
    <property type="component" value="Unassembled WGS sequence"/>
</dbReference>
<accession>A0A6I4IHH4</accession>
<dbReference type="SUPFAM" id="SSF52821">
    <property type="entry name" value="Rhodanese/Cell cycle control phosphatase"/>
    <property type="match status" value="1"/>
</dbReference>
<dbReference type="Pfam" id="PF00581">
    <property type="entry name" value="Rhodanese"/>
    <property type="match status" value="1"/>
</dbReference>
<reference evidence="2 3" key="1">
    <citation type="submission" date="2019-12" db="EMBL/GenBank/DDBJ databases">
        <title>Mucilaginibacter sp. HME9299 genome sequencing and assembly.</title>
        <authorList>
            <person name="Kang H."/>
            <person name="Kim H."/>
            <person name="Joh K."/>
        </authorList>
    </citation>
    <scope>NUCLEOTIDE SEQUENCE [LARGE SCALE GENOMIC DNA]</scope>
    <source>
        <strain evidence="2 3">HME9299</strain>
    </source>
</reference>
<organism evidence="2 3">
    <name type="scientific">Mucilaginibacter aquatilis</name>
    <dbReference type="NCBI Taxonomy" id="1517760"/>
    <lineage>
        <taxon>Bacteria</taxon>
        <taxon>Pseudomonadati</taxon>
        <taxon>Bacteroidota</taxon>
        <taxon>Sphingobacteriia</taxon>
        <taxon>Sphingobacteriales</taxon>
        <taxon>Sphingobacteriaceae</taxon>
        <taxon>Mucilaginibacter</taxon>
    </lineage>
</organism>